<evidence type="ECO:0000256" key="1">
    <source>
        <dbReference type="SAM" id="Phobius"/>
    </source>
</evidence>
<organism evidence="2 3">
    <name type="scientific">Anaerobutyricum hallii</name>
    <dbReference type="NCBI Taxonomy" id="39488"/>
    <lineage>
        <taxon>Bacteria</taxon>
        <taxon>Bacillati</taxon>
        <taxon>Bacillota</taxon>
        <taxon>Clostridia</taxon>
        <taxon>Lachnospirales</taxon>
        <taxon>Lachnospiraceae</taxon>
        <taxon>Anaerobutyricum</taxon>
    </lineage>
</organism>
<keyword evidence="3" id="KW-1185">Reference proteome</keyword>
<dbReference type="SUPFAM" id="SSF69304">
    <property type="entry name" value="Tricorn protease N-terminal domain"/>
    <property type="match status" value="1"/>
</dbReference>
<protein>
    <submittedName>
        <fullName evidence="2">WD40/YVTN repeat-like-containing domain</fullName>
    </submittedName>
</protein>
<keyword evidence="1" id="KW-0472">Membrane</keyword>
<evidence type="ECO:0000313" key="2">
    <source>
        <dbReference type="EMBL" id="SOB72417.1"/>
    </source>
</evidence>
<gene>
    <name evidence="2" type="ORF">EHLA_1708</name>
</gene>
<feature type="transmembrane region" description="Helical" evidence="1">
    <location>
        <begin position="46"/>
        <end position="66"/>
    </location>
</feature>
<dbReference type="AlphaFoldDB" id="A0A285PT31"/>
<evidence type="ECO:0000313" key="3">
    <source>
        <dbReference type="Proteomes" id="UP000217549"/>
    </source>
</evidence>
<proteinExistence type="predicted"/>
<keyword evidence="1" id="KW-0812">Transmembrane</keyword>
<reference evidence="3" key="1">
    <citation type="submission" date="2017-09" db="EMBL/GenBank/DDBJ databases">
        <authorList>
            <person name="Shetty A S."/>
        </authorList>
    </citation>
    <scope>NUCLEOTIDE SEQUENCE [LARGE SCALE GENOMIC DNA]</scope>
</reference>
<accession>A0A285PT31</accession>
<dbReference type="RefSeq" id="WP_096240287.1">
    <property type="nucleotide sequence ID" value="NZ_LT907978.1"/>
</dbReference>
<sequence length="437" mass="50512">MDSRKIFDAIDACDDVFIKEVIQDIESRRKKQKRLRRLFFNKNQHLSGIRIAAAIVLFIVVLGVGVKTTAHISTLFRDWMENVFQKSDVTEIVPDSKTVDMGDSKISLKNDVQMTGQNETFLYETSYDGIEEKVEKVFSIEGEKQKELLKKKFEGHYNHLEISFEYSMIDNEIFAYNMHGAVEKVFPVIQQNTVYAVLETSAKEYTQNSSQKGSRLVAINLKTGEIQSELALKTVIDFVMAPNGRYALVQYNLIQSDGSVKRKWTSFDLQTKEEKNLEKLENKNLEIDTSNFIDTTHIAVGGKVNNEGDYETLYYTDISTGKTKEYTEYGNVTPEWNCDYSVKKKTALFQNIVTGEEFLIKNIETNPSYSISIYKDYFLIWNEEDLPAYLCNIKRKTAVKLNPPEELRYTLQVYFSQKENALLFTNEKEVYLVNLEK</sequence>
<dbReference type="KEGG" id="ehl:EHLA_1708"/>
<name>A0A285PT31_9FIRM</name>
<dbReference type="Proteomes" id="UP000217549">
    <property type="component" value="Chromosome I"/>
</dbReference>
<keyword evidence="1" id="KW-1133">Transmembrane helix</keyword>
<dbReference type="EMBL" id="LT907978">
    <property type="protein sequence ID" value="SOB72417.1"/>
    <property type="molecule type" value="Genomic_DNA"/>
</dbReference>